<feature type="non-terminal residue" evidence="2">
    <location>
        <position position="1"/>
    </location>
</feature>
<proteinExistence type="predicted"/>
<name>A0A0J9ERF3_AJEDA</name>
<reference evidence="2" key="1">
    <citation type="submission" date="2010-03" db="EMBL/GenBank/DDBJ databases">
        <title>Annotation of Blastomyces dermatitidis strain ATCC 18188.</title>
        <authorList>
            <consortium name="The Broad Institute Genome Sequencing Platform"/>
            <consortium name="Broad Institute Genome Sequencing Center for Infectious Disease."/>
            <person name="Cuomo C."/>
            <person name="Klein B."/>
            <person name="Sullivan T."/>
            <person name="Heitman J."/>
            <person name="Young S."/>
            <person name="Zeng Q."/>
            <person name="Gargeya S."/>
            <person name="Alvarado L."/>
            <person name="Berlin A.M."/>
            <person name="Chapman S.B."/>
            <person name="Chen Z."/>
            <person name="Freedman E."/>
            <person name="Gellesch M."/>
            <person name="Goldberg J."/>
            <person name="Griggs A."/>
            <person name="Gujja S."/>
            <person name="Heilman E."/>
            <person name="Heiman D."/>
            <person name="Howarth C."/>
            <person name="Mehta T."/>
            <person name="Neiman D."/>
            <person name="Pearson M."/>
            <person name="Roberts A."/>
            <person name="Saif S."/>
            <person name="Shea T."/>
            <person name="Shenoy N."/>
            <person name="Sisk P."/>
            <person name="Stolte C."/>
            <person name="Sykes S."/>
            <person name="White J."/>
            <person name="Yandava C."/>
            <person name="Haas B."/>
            <person name="Nusbaum C."/>
            <person name="Birren B."/>
        </authorList>
    </citation>
    <scope>NUCLEOTIDE SEQUENCE</scope>
    <source>
        <strain evidence="2">ATCC 18188</strain>
    </source>
</reference>
<keyword evidence="1" id="KW-0472">Membrane</keyword>
<accession>A0A0J9ERF3</accession>
<evidence type="ECO:0000256" key="1">
    <source>
        <dbReference type="SAM" id="Phobius"/>
    </source>
</evidence>
<organism evidence="2">
    <name type="scientific">Ajellomyces dermatitidis (strain ATCC 18188 / CBS 674.68)</name>
    <name type="common">Blastomyces dermatitidis</name>
    <dbReference type="NCBI Taxonomy" id="653446"/>
    <lineage>
        <taxon>Eukaryota</taxon>
        <taxon>Fungi</taxon>
        <taxon>Dikarya</taxon>
        <taxon>Ascomycota</taxon>
        <taxon>Pezizomycotina</taxon>
        <taxon>Eurotiomycetes</taxon>
        <taxon>Eurotiomycetidae</taxon>
        <taxon>Onygenales</taxon>
        <taxon>Ajellomycetaceae</taxon>
        <taxon>Blastomyces</taxon>
    </lineage>
</organism>
<dbReference type="AlphaFoldDB" id="A0A0J9ERF3"/>
<protein>
    <submittedName>
        <fullName evidence="2">Uncharacterized protein</fullName>
    </submittedName>
</protein>
<keyword evidence="1" id="KW-0812">Transmembrane</keyword>
<evidence type="ECO:0000313" key="2">
    <source>
        <dbReference type="EMBL" id="KMW68893.1"/>
    </source>
</evidence>
<feature type="transmembrane region" description="Helical" evidence="1">
    <location>
        <begin position="29"/>
        <end position="50"/>
    </location>
</feature>
<dbReference type="EMBL" id="GG749526">
    <property type="protein sequence ID" value="KMW68893.1"/>
    <property type="molecule type" value="Genomic_DNA"/>
</dbReference>
<keyword evidence="1" id="KW-1133">Transmembrane helix</keyword>
<sequence>LITSISQLCDLFLIQLVFCVHSYKETFTILHHSFTNFSYSSIIIFIIVIIKHHHLIQDFYSFLCLTLFICLSIILYMFLIMISHSHNKHSYSVHTRQFISKSSYIDRFTFTDNYNLNVKSLIKNLKNTIIKKLSVLYVTESSVSLSASSTASSPAVLSQSSTLASVSDSPTSAISVPVTLTSVTPGFIISAFITSSSHFKEMLYRLDELYFSRITLSLNSIEII</sequence>
<gene>
    <name evidence="2" type="ORF">BDDG_13108</name>
</gene>
<dbReference type="Proteomes" id="UP000007802">
    <property type="component" value="Unassembled WGS sequence"/>
</dbReference>
<feature type="non-terminal residue" evidence="2">
    <location>
        <position position="224"/>
    </location>
</feature>
<feature type="transmembrane region" description="Helical" evidence="1">
    <location>
        <begin position="62"/>
        <end position="82"/>
    </location>
</feature>